<feature type="domain" description="AttH" evidence="2">
    <location>
        <begin position="64"/>
        <end position="237"/>
    </location>
</feature>
<dbReference type="Gene3D" id="2.40.370.10">
    <property type="entry name" value="AttH-like domain"/>
    <property type="match status" value="2"/>
</dbReference>
<protein>
    <submittedName>
        <fullName evidence="3">Predicted secreted hydrolase</fullName>
    </submittedName>
</protein>
<dbReference type="EMBL" id="LT629750">
    <property type="protein sequence ID" value="SDT19484.1"/>
    <property type="molecule type" value="Genomic_DNA"/>
</dbReference>
<dbReference type="SUPFAM" id="SSF159245">
    <property type="entry name" value="AttH-like"/>
    <property type="match status" value="1"/>
</dbReference>
<dbReference type="PANTHER" id="PTHR38591:SF1">
    <property type="entry name" value="BLL1000 PROTEIN"/>
    <property type="match status" value="1"/>
</dbReference>
<dbReference type="PANTHER" id="PTHR38591">
    <property type="entry name" value="HYDROLASE"/>
    <property type="match status" value="1"/>
</dbReference>
<keyword evidence="4" id="KW-1185">Reference proteome</keyword>
<keyword evidence="1" id="KW-0732">Signal</keyword>
<proteinExistence type="predicted"/>
<feature type="chain" id="PRO_5009266468" evidence="1">
    <location>
        <begin position="29"/>
        <end position="362"/>
    </location>
</feature>
<feature type="signal peptide" evidence="1">
    <location>
        <begin position="1"/>
        <end position="28"/>
    </location>
</feature>
<dbReference type="GO" id="GO:0016787">
    <property type="term" value="F:hydrolase activity"/>
    <property type="evidence" value="ECO:0007669"/>
    <property type="project" value="UniProtKB-KW"/>
</dbReference>
<dbReference type="InterPro" id="IPR010791">
    <property type="entry name" value="AttH_dom"/>
</dbReference>
<evidence type="ECO:0000313" key="3">
    <source>
        <dbReference type="EMBL" id="SDT19484.1"/>
    </source>
</evidence>
<dbReference type="RefSeq" id="WP_146689030.1">
    <property type="nucleotide sequence ID" value="NZ_LT629750.1"/>
</dbReference>
<organism evidence="3 4">
    <name type="scientific">Bradyrhizobium canariense</name>
    <dbReference type="NCBI Taxonomy" id="255045"/>
    <lineage>
        <taxon>Bacteria</taxon>
        <taxon>Pseudomonadati</taxon>
        <taxon>Pseudomonadota</taxon>
        <taxon>Alphaproteobacteria</taxon>
        <taxon>Hyphomicrobiales</taxon>
        <taxon>Nitrobacteraceae</taxon>
        <taxon>Bradyrhizobium</taxon>
    </lineage>
</organism>
<dbReference type="AlphaFoldDB" id="A0A1H1YDL4"/>
<dbReference type="Proteomes" id="UP000243904">
    <property type="component" value="Chromosome I"/>
</dbReference>
<accession>A0A1H1YDL4</accession>
<name>A0A1H1YDL4_9BRAD</name>
<keyword evidence="3" id="KW-0378">Hydrolase</keyword>
<dbReference type="Pfam" id="PF17186">
    <property type="entry name" value="Lipocalin_9"/>
    <property type="match status" value="1"/>
</dbReference>
<gene>
    <name evidence="3" type="ORF">SAMN05444158_4756</name>
</gene>
<evidence type="ECO:0000313" key="4">
    <source>
        <dbReference type="Proteomes" id="UP000243904"/>
    </source>
</evidence>
<dbReference type="InterPro" id="IPR023374">
    <property type="entry name" value="AttH-like_dom_sf"/>
</dbReference>
<sequence length="362" mass="39722">MSDRLKISRRAFAGGAVVLGLGSSFARAQGFAGLGKQADGFATVVPGKAFSFPADLGPHPDYRIEWWYVTANLTDSTGAAYGAQWTLFREASRPGPQQQEWANQQIWMGHAAVTRADLHRFSETFARGGVGQAGVEAKPFQAWIDSWEMRGLDAMNDMTIAPLELSASGADFSYALRLDADHPLALQGEAGYSRKSERGQASYYFSQPFFKVTGHITIDDKPAEVTGQAWMDREWSSQPLAADQTGWDWLSLHLASGEKLMLFRLRQTDGNDYASGNWIRSDGGSEPVPPAEIRMTPMALTEIGARKLPTAWRIEIAARGFAIETIALNARSWMGTSFPYWEGPISFTGSHSGVGYLEMTGY</sequence>
<dbReference type="Pfam" id="PF07143">
    <property type="entry name" value="CrtC"/>
    <property type="match status" value="1"/>
</dbReference>
<evidence type="ECO:0000259" key="2">
    <source>
        <dbReference type="Pfam" id="PF07143"/>
    </source>
</evidence>
<evidence type="ECO:0000256" key="1">
    <source>
        <dbReference type="SAM" id="SignalP"/>
    </source>
</evidence>
<reference evidence="4" key="1">
    <citation type="submission" date="2016-10" db="EMBL/GenBank/DDBJ databases">
        <authorList>
            <person name="Varghese N."/>
            <person name="Submissions S."/>
        </authorList>
    </citation>
    <scope>NUCLEOTIDE SEQUENCE [LARGE SCALE GENOMIC DNA]</scope>
    <source>
        <strain evidence="4">GAS369</strain>
    </source>
</reference>